<dbReference type="Pfam" id="PF13426">
    <property type="entry name" value="PAS_9"/>
    <property type="match status" value="1"/>
</dbReference>
<dbReference type="SMART" id="SM00086">
    <property type="entry name" value="PAC"/>
    <property type="match status" value="2"/>
</dbReference>
<keyword evidence="8 10" id="KW-0456">Lyase</keyword>
<evidence type="ECO:0000256" key="9">
    <source>
        <dbReference type="PROSITE-ProRule" id="PRU00169"/>
    </source>
</evidence>
<dbReference type="InterPro" id="IPR001610">
    <property type="entry name" value="PAC"/>
</dbReference>
<keyword evidence="3" id="KW-0812">Transmembrane</keyword>
<dbReference type="CDD" id="cd00130">
    <property type="entry name" value="PAS"/>
    <property type="match status" value="2"/>
</dbReference>
<evidence type="ECO:0000259" key="15">
    <source>
        <dbReference type="PROSITE" id="PS50125"/>
    </source>
</evidence>
<evidence type="ECO:0000256" key="7">
    <source>
        <dbReference type="ARBA" id="ARBA00023136"/>
    </source>
</evidence>
<dbReference type="InterPro" id="IPR000014">
    <property type="entry name" value="PAS"/>
</dbReference>
<comment type="subcellular location">
    <subcellularLocation>
        <location evidence="1">Membrane</location>
    </subcellularLocation>
</comment>
<evidence type="ECO:0000256" key="2">
    <source>
        <dbReference type="ARBA" id="ARBA00022679"/>
    </source>
</evidence>
<dbReference type="PROSITE" id="PS50113">
    <property type="entry name" value="PAC"/>
    <property type="match status" value="1"/>
</dbReference>
<dbReference type="Gene3D" id="3.30.450.40">
    <property type="match status" value="1"/>
</dbReference>
<dbReference type="InterPro" id="IPR050401">
    <property type="entry name" value="Cyclic_nucleotide_synthase"/>
</dbReference>
<feature type="coiled-coil region" evidence="11">
    <location>
        <begin position="137"/>
        <end position="189"/>
    </location>
</feature>
<evidence type="ECO:0000256" key="4">
    <source>
        <dbReference type="ARBA" id="ARBA00022741"/>
    </source>
</evidence>
<keyword evidence="11" id="KW-0175">Coiled coil</keyword>
<proteinExistence type="inferred from homology"/>
<dbReference type="InterPro" id="IPR035965">
    <property type="entry name" value="PAS-like_dom_sf"/>
</dbReference>
<dbReference type="InterPro" id="IPR013656">
    <property type="entry name" value="PAS_4"/>
</dbReference>
<evidence type="ECO:0000256" key="1">
    <source>
        <dbReference type="ARBA" id="ARBA00004370"/>
    </source>
</evidence>
<dbReference type="InterPro" id="IPR011006">
    <property type="entry name" value="CheY-like_superfamily"/>
</dbReference>
<keyword evidence="7" id="KW-0472">Membrane</keyword>
<keyword evidence="4" id="KW-0547">Nucleotide-binding</keyword>
<dbReference type="PROSITE" id="PS50112">
    <property type="entry name" value="PAS"/>
    <property type="match status" value="1"/>
</dbReference>
<evidence type="ECO:0000259" key="13">
    <source>
        <dbReference type="PROSITE" id="PS50112"/>
    </source>
</evidence>
<evidence type="ECO:0000256" key="11">
    <source>
        <dbReference type="SAM" id="Coils"/>
    </source>
</evidence>
<evidence type="ECO:0000256" key="6">
    <source>
        <dbReference type="ARBA" id="ARBA00022989"/>
    </source>
</evidence>
<comment type="caution">
    <text evidence="16">The sequence shown here is derived from an EMBL/GenBank/DDBJ whole genome shotgun (WGS) entry which is preliminary data.</text>
</comment>
<keyword evidence="5" id="KW-0418">Kinase</keyword>
<dbReference type="RefSeq" id="WP_323275660.1">
    <property type="nucleotide sequence ID" value="NZ_JAYGHT010000079.1"/>
</dbReference>
<comment type="similarity">
    <text evidence="10">Belongs to the adenylyl cyclase class-4/guanylyl cyclase family.</text>
</comment>
<dbReference type="Gene3D" id="3.30.450.20">
    <property type="entry name" value="PAS domain"/>
    <property type="match status" value="2"/>
</dbReference>
<dbReference type="PANTHER" id="PTHR11920">
    <property type="entry name" value="GUANYLYL CYCLASE"/>
    <property type="match status" value="1"/>
</dbReference>
<dbReference type="Pfam" id="PF08448">
    <property type="entry name" value="PAS_4"/>
    <property type="match status" value="1"/>
</dbReference>
<dbReference type="SMART" id="SM00044">
    <property type="entry name" value="CYCc"/>
    <property type="match status" value="1"/>
</dbReference>
<feature type="domain" description="PAS" evidence="13">
    <location>
        <begin position="493"/>
        <end position="545"/>
    </location>
</feature>
<sequence length="833" mass="94695">MSNLAILCVDDQGSILLCLTELLKRYLGEHYEIIEAQSGEAALEILEDLEEEGLEIALLIVDQIMPGMKGDELLVKVHAQYPTALKIMLTGGRDTQPVIRAINEANLYRYITKPWDETDLILTVREALRRYSQEKTLAFKNQALKRLNASLEQKVAERTSELIQANQKLKQQISERQQAEEELQLLLTLSQVISSAPDFETALEFALETFCETTNWIYGEVWIPATNQTVLECSPIWYCCHAQQNPQIITAIETFRSHLEGITFKPGEGIAGRVWQSKQPEWIANIEAEIEPIHILSVSHPILIKNPAKNYGLKAHFAVPIMGNNSFQVEEISTDPVLAVLVFFMRESRPQDQRFVELVYAATAQLGVILQQKKAEAEIKALFTAMTEVVIVLDDSGRGLKLAPTHQSFYTPEGIIGRKLSDYFPLEEAERLLGCIQTALKTKQAVQVEYSMTINQRLVWLLGSISPLTKNTVMWVSRDISQRKIIEEALKTNEAKLRHVVHNVSSAIVQWDKFGRILFINEYGLNFFGYQEAEILGQPLMGKLLPEVETSGRDLRNLIENICENPEQYIVHENENICRNGERVWLTWINQPIFDENGNLIEILSVATDTTERRLAEETLRLEREKSERLLLNIFPKKIVERLKEEKQGLIAEKYDEVSILFADLVNFTALSERLTPIQLVKLLNEIFSTFDQLAEGLDLEKIKTIGDAYMMAAGLPLPREDHAEAIADMALSMQLVIDHFPFAYGEALQIRIGIHLGSVVAGVIGTHKFIYDLWGDTVNMAYRMESSGEPGKIQVTEAFYEQLKDEYIFEKRGLIPIKGKGKMMTYWLIGRK</sequence>
<organism evidence="16 17">
    <name type="scientific">Limnoraphis robusta CCNP1315</name>
    <dbReference type="NCBI Taxonomy" id="3110306"/>
    <lineage>
        <taxon>Bacteria</taxon>
        <taxon>Bacillati</taxon>
        <taxon>Cyanobacteriota</taxon>
        <taxon>Cyanophyceae</taxon>
        <taxon>Oscillatoriophycideae</taxon>
        <taxon>Oscillatoriales</taxon>
        <taxon>Sirenicapillariaceae</taxon>
        <taxon>Limnoraphis</taxon>
    </lineage>
</organism>
<dbReference type="InterPro" id="IPR018297">
    <property type="entry name" value="A/G_cyclase_CS"/>
</dbReference>
<name>A0ABU5U053_9CYAN</name>
<evidence type="ECO:0000259" key="12">
    <source>
        <dbReference type="PROSITE" id="PS50110"/>
    </source>
</evidence>
<dbReference type="CDD" id="cd07302">
    <property type="entry name" value="CHD"/>
    <property type="match status" value="1"/>
</dbReference>
<evidence type="ECO:0000256" key="3">
    <source>
        <dbReference type="ARBA" id="ARBA00022692"/>
    </source>
</evidence>
<dbReference type="PROSITE" id="PS50110">
    <property type="entry name" value="RESPONSE_REGULATORY"/>
    <property type="match status" value="1"/>
</dbReference>
<dbReference type="Pfam" id="PF00211">
    <property type="entry name" value="Guanylate_cyc"/>
    <property type="match status" value="1"/>
</dbReference>
<reference evidence="16 17" key="1">
    <citation type="submission" date="2023-12" db="EMBL/GenBank/DDBJ databases">
        <title>Baltic Sea Cyanobacteria.</title>
        <authorList>
            <person name="Delbaje E."/>
            <person name="Fewer D.P."/>
            <person name="Shishido T.K."/>
        </authorList>
    </citation>
    <scope>NUCLEOTIDE SEQUENCE [LARGE SCALE GENOMIC DNA]</scope>
    <source>
        <strain evidence="16 17">CCNP 1315</strain>
    </source>
</reference>
<dbReference type="EMBL" id="JAYGHT010000079">
    <property type="protein sequence ID" value="MEA5520380.1"/>
    <property type="molecule type" value="Genomic_DNA"/>
</dbReference>
<evidence type="ECO:0000259" key="14">
    <source>
        <dbReference type="PROSITE" id="PS50113"/>
    </source>
</evidence>
<accession>A0ABU5U053</accession>
<dbReference type="PROSITE" id="PS00452">
    <property type="entry name" value="GUANYLATE_CYCLASE_1"/>
    <property type="match status" value="1"/>
</dbReference>
<feature type="domain" description="Guanylate cyclase" evidence="15">
    <location>
        <begin position="659"/>
        <end position="786"/>
    </location>
</feature>
<dbReference type="InterPro" id="IPR000700">
    <property type="entry name" value="PAS-assoc_C"/>
</dbReference>
<dbReference type="SUPFAM" id="SSF52172">
    <property type="entry name" value="CheY-like"/>
    <property type="match status" value="1"/>
</dbReference>
<evidence type="ECO:0000313" key="17">
    <source>
        <dbReference type="Proteomes" id="UP001301728"/>
    </source>
</evidence>
<evidence type="ECO:0000256" key="10">
    <source>
        <dbReference type="RuleBase" id="RU000405"/>
    </source>
</evidence>
<dbReference type="NCBIfam" id="TIGR00229">
    <property type="entry name" value="sensory_box"/>
    <property type="match status" value="2"/>
</dbReference>
<feature type="domain" description="Response regulatory" evidence="12">
    <location>
        <begin position="5"/>
        <end position="128"/>
    </location>
</feature>
<dbReference type="InterPro" id="IPR029016">
    <property type="entry name" value="GAF-like_dom_sf"/>
</dbReference>
<evidence type="ECO:0000256" key="8">
    <source>
        <dbReference type="ARBA" id="ARBA00023239"/>
    </source>
</evidence>
<dbReference type="SUPFAM" id="SSF55785">
    <property type="entry name" value="PYP-like sensor domain (PAS domain)"/>
    <property type="match status" value="2"/>
</dbReference>
<dbReference type="SUPFAM" id="SSF55073">
    <property type="entry name" value="Nucleotide cyclase"/>
    <property type="match status" value="1"/>
</dbReference>
<dbReference type="SUPFAM" id="SSF55781">
    <property type="entry name" value="GAF domain-like"/>
    <property type="match status" value="1"/>
</dbReference>
<dbReference type="Proteomes" id="UP001301728">
    <property type="component" value="Unassembled WGS sequence"/>
</dbReference>
<gene>
    <name evidence="16" type="ORF">VB854_15630</name>
</gene>
<dbReference type="InterPro" id="IPR003018">
    <property type="entry name" value="GAF"/>
</dbReference>
<keyword evidence="6" id="KW-1133">Transmembrane helix</keyword>
<dbReference type="Pfam" id="PF00072">
    <property type="entry name" value="Response_reg"/>
    <property type="match status" value="1"/>
</dbReference>
<dbReference type="SMART" id="SM00091">
    <property type="entry name" value="PAS"/>
    <property type="match status" value="2"/>
</dbReference>
<keyword evidence="2" id="KW-0808">Transferase</keyword>
<keyword evidence="9" id="KW-0597">Phosphoprotein</keyword>
<feature type="domain" description="PAC" evidence="14">
    <location>
        <begin position="564"/>
        <end position="622"/>
    </location>
</feature>
<feature type="modified residue" description="4-aspartylphosphate" evidence="9">
    <location>
        <position position="62"/>
    </location>
</feature>
<dbReference type="Gene3D" id="3.40.50.2300">
    <property type="match status" value="1"/>
</dbReference>
<dbReference type="SMART" id="SM00065">
    <property type="entry name" value="GAF"/>
    <property type="match status" value="1"/>
</dbReference>
<dbReference type="PANTHER" id="PTHR11920:SF335">
    <property type="entry name" value="GUANYLATE CYCLASE"/>
    <property type="match status" value="1"/>
</dbReference>
<dbReference type="PROSITE" id="PS50125">
    <property type="entry name" value="GUANYLATE_CYCLASE_2"/>
    <property type="match status" value="1"/>
</dbReference>
<dbReference type="SMART" id="SM00448">
    <property type="entry name" value="REC"/>
    <property type="match status" value="1"/>
</dbReference>
<dbReference type="Gene3D" id="3.30.70.1230">
    <property type="entry name" value="Nucleotide cyclase"/>
    <property type="match status" value="1"/>
</dbReference>
<dbReference type="InterPro" id="IPR001054">
    <property type="entry name" value="A/G_cyclase"/>
</dbReference>
<evidence type="ECO:0000313" key="16">
    <source>
        <dbReference type="EMBL" id="MEA5520380.1"/>
    </source>
</evidence>
<dbReference type="InterPro" id="IPR001789">
    <property type="entry name" value="Sig_transdc_resp-reg_receiver"/>
</dbReference>
<protein>
    <submittedName>
        <fullName evidence="16">Adenylate/guanylate cyclase domain-containing protein</fullName>
    </submittedName>
</protein>
<evidence type="ECO:0000256" key="5">
    <source>
        <dbReference type="ARBA" id="ARBA00022777"/>
    </source>
</evidence>
<keyword evidence="17" id="KW-1185">Reference proteome</keyword>
<dbReference type="InterPro" id="IPR029787">
    <property type="entry name" value="Nucleotide_cyclase"/>
</dbReference>